<dbReference type="EMBL" id="BLAF01000010">
    <property type="protein sequence ID" value="GES19070.1"/>
    <property type="molecule type" value="Genomic_DNA"/>
</dbReference>
<keyword evidence="2" id="KW-0804">Transcription</keyword>
<dbReference type="Pfam" id="PF16925">
    <property type="entry name" value="TetR_C_13"/>
    <property type="match status" value="1"/>
</dbReference>
<keyword evidence="1" id="KW-0805">Transcription regulation</keyword>
<gene>
    <name evidence="4" type="ORF">Aple_019660</name>
</gene>
<feature type="domain" description="Tetracyclin repressor-like C-terminal" evidence="3">
    <location>
        <begin position="1"/>
        <end position="55"/>
    </location>
</feature>
<evidence type="ECO:0000313" key="4">
    <source>
        <dbReference type="EMBL" id="GES19070.1"/>
    </source>
</evidence>
<comment type="caution">
    <text evidence="4">The sequence shown here is derived from an EMBL/GenBank/DDBJ whole genome shotgun (WGS) entry which is preliminary data.</text>
</comment>
<proteinExistence type="predicted"/>
<reference evidence="4 5" key="1">
    <citation type="submission" date="2019-10" db="EMBL/GenBank/DDBJ databases">
        <title>Whole genome shotgun sequence of Acrocarpospora pleiomorpha NBRC 16267.</title>
        <authorList>
            <person name="Ichikawa N."/>
            <person name="Kimura A."/>
            <person name="Kitahashi Y."/>
            <person name="Komaki H."/>
            <person name="Oguchi A."/>
        </authorList>
    </citation>
    <scope>NUCLEOTIDE SEQUENCE [LARGE SCALE GENOMIC DNA]</scope>
    <source>
        <strain evidence="4 5">NBRC 16267</strain>
    </source>
</reference>
<protein>
    <recommendedName>
        <fullName evidence="3">Tetracyclin repressor-like C-terminal domain-containing protein</fullName>
    </recommendedName>
</protein>
<dbReference type="InterPro" id="IPR036271">
    <property type="entry name" value="Tet_transcr_reg_TetR-rel_C_sf"/>
</dbReference>
<name>A0A5M3XDD6_9ACTN</name>
<evidence type="ECO:0000256" key="1">
    <source>
        <dbReference type="ARBA" id="ARBA00023015"/>
    </source>
</evidence>
<dbReference type="SUPFAM" id="SSF48498">
    <property type="entry name" value="Tetracyclin repressor-like, C-terminal domain"/>
    <property type="match status" value="1"/>
</dbReference>
<evidence type="ECO:0000256" key="2">
    <source>
        <dbReference type="ARBA" id="ARBA00023163"/>
    </source>
</evidence>
<dbReference type="InterPro" id="IPR011075">
    <property type="entry name" value="TetR_C"/>
</dbReference>
<evidence type="ECO:0000313" key="5">
    <source>
        <dbReference type="Proteomes" id="UP000377595"/>
    </source>
</evidence>
<sequence length="67" mass="6865">MRRWQECVRAGIEATLAVGEANPALDPDRTAAAVIATIQGGVAVLLATGSAEHLEGGLSLCLDHLLA</sequence>
<dbReference type="Proteomes" id="UP000377595">
    <property type="component" value="Unassembled WGS sequence"/>
</dbReference>
<evidence type="ECO:0000259" key="3">
    <source>
        <dbReference type="Pfam" id="PF16925"/>
    </source>
</evidence>
<dbReference type="AlphaFoldDB" id="A0A5M3XDD6"/>
<accession>A0A5M3XDD6</accession>
<keyword evidence="5" id="KW-1185">Reference proteome</keyword>
<dbReference type="Gene3D" id="1.10.357.10">
    <property type="entry name" value="Tetracycline Repressor, domain 2"/>
    <property type="match status" value="1"/>
</dbReference>
<dbReference type="RefSeq" id="WP_246264346.1">
    <property type="nucleotide sequence ID" value="NZ_BAAAHM010000018.1"/>
</dbReference>
<organism evidence="4 5">
    <name type="scientific">Acrocarpospora pleiomorpha</name>
    <dbReference type="NCBI Taxonomy" id="90975"/>
    <lineage>
        <taxon>Bacteria</taxon>
        <taxon>Bacillati</taxon>
        <taxon>Actinomycetota</taxon>
        <taxon>Actinomycetes</taxon>
        <taxon>Streptosporangiales</taxon>
        <taxon>Streptosporangiaceae</taxon>
        <taxon>Acrocarpospora</taxon>
    </lineage>
</organism>